<keyword evidence="4" id="KW-1185">Reference proteome</keyword>
<dbReference type="PANTHER" id="PTHR43639">
    <property type="entry name" value="OXIDOREDUCTASE, SHORT-CHAIN DEHYDROGENASE/REDUCTASE FAMILY (AFU_ORTHOLOGUE AFUA_5G02870)"/>
    <property type="match status" value="1"/>
</dbReference>
<evidence type="ECO:0000256" key="1">
    <source>
        <dbReference type="ARBA" id="ARBA00006484"/>
    </source>
</evidence>
<comment type="similarity">
    <text evidence="1">Belongs to the short-chain dehydrogenases/reductases (SDR) family.</text>
</comment>
<evidence type="ECO:0000256" key="2">
    <source>
        <dbReference type="ARBA" id="ARBA00023002"/>
    </source>
</evidence>
<dbReference type="PANTHER" id="PTHR43639:SF1">
    <property type="entry name" value="SHORT-CHAIN DEHYDROGENASE_REDUCTASE FAMILY PROTEIN"/>
    <property type="match status" value="1"/>
</dbReference>
<reference evidence="3 4" key="1">
    <citation type="submission" date="2024-12" db="EMBL/GenBank/DDBJ databases">
        <authorList>
            <person name="Lee Y."/>
        </authorList>
    </citation>
    <scope>NUCLEOTIDE SEQUENCE [LARGE SCALE GENOMIC DNA]</scope>
    <source>
        <strain evidence="3 4">03SUJ4</strain>
    </source>
</reference>
<dbReference type="Gene3D" id="3.40.50.720">
    <property type="entry name" value="NAD(P)-binding Rossmann-like Domain"/>
    <property type="match status" value="1"/>
</dbReference>
<dbReference type="GO" id="GO:0047936">
    <property type="term" value="F:glucose 1-dehydrogenase [NAD(P)+] activity"/>
    <property type="evidence" value="ECO:0007669"/>
    <property type="project" value="UniProtKB-EC"/>
</dbReference>
<dbReference type="InterPro" id="IPR036291">
    <property type="entry name" value="NAD(P)-bd_dom_sf"/>
</dbReference>
<proteinExistence type="inferred from homology"/>
<dbReference type="Proteomes" id="UP001634747">
    <property type="component" value="Unassembled WGS sequence"/>
</dbReference>
<evidence type="ECO:0000313" key="4">
    <source>
        <dbReference type="Proteomes" id="UP001634747"/>
    </source>
</evidence>
<dbReference type="NCBIfam" id="NF005559">
    <property type="entry name" value="PRK07231.1"/>
    <property type="match status" value="1"/>
</dbReference>
<accession>A0ABW9KKS5</accession>
<dbReference type="SUPFAM" id="SSF51735">
    <property type="entry name" value="NAD(P)-binding Rossmann-fold domains"/>
    <property type="match status" value="1"/>
</dbReference>
<comment type="caution">
    <text evidence="3">The sequence shown here is derived from an EMBL/GenBank/DDBJ whole genome shotgun (WGS) entry which is preliminary data.</text>
</comment>
<dbReference type="EMBL" id="JBJYXY010000001">
    <property type="protein sequence ID" value="MFN2976138.1"/>
    <property type="molecule type" value="Genomic_DNA"/>
</dbReference>
<organism evidence="3 4">
    <name type="scientific">Terriglobus aquaticus</name>
    <dbReference type="NCBI Taxonomy" id="940139"/>
    <lineage>
        <taxon>Bacteria</taxon>
        <taxon>Pseudomonadati</taxon>
        <taxon>Acidobacteriota</taxon>
        <taxon>Terriglobia</taxon>
        <taxon>Terriglobales</taxon>
        <taxon>Acidobacteriaceae</taxon>
        <taxon>Terriglobus</taxon>
    </lineage>
</organism>
<dbReference type="RefSeq" id="WP_263412372.1">
    <property type="nucleotide sequence ID" value="NZ_BAABBH010000001.1"/>
</dbReference>
<evidence type="ECO:0000313" key="3">
    <source>
        <dbReference type="EMBL" id="MFN2976138.1"/>
    </source>
</evidence>
<dbReference type="InterPro" id="IPR002347">
    <property type="entry name" value="SDR_fam"/>
</dbReference>
<dbReference type="PROSITE" id="PS00061">
    <property type="entry name" value="ADH_SHORT"/>
    <property type="match status" value="1"/>
</dbReference>
<name>A0ABW9KKS5_9BACT</name>
<protein>
    <submittedName>
        <fullName evidence="3">Glucose 1-dehydrogenase</fullName>
        <ecNumber evidence="3">1.1.1.47</ecNumber>
    </submittedName>
</protein>
<gene>
    <name evidence="3" type="ORF">ACK2TP_10215</name>
</gene>
<dbReference type="PRINTS" id="PR00081">
    <property type="entry name" value="GDHRDH"/>
</dbReference>
<keyword evidence="2 3" id="KW-0560">Oxidoreductase</keyword>
<dbReference type="EC" id="1.1.1.47" evidence="3"/>
<dbReference type="Pfam" id="PF13561">
    <property type="entry name" value="adh_short_C2"/>
    <property type="match status" value="1"/>
</dbReference>
<dbReference type="InterPro" id="IPR020904">
    <property type="entry name" value="Sc_DH/Rdtase_CS"/>
</dbReference>
<sequence length="258" mass="27338">MSEQRLAGKVAIVTGGSSGIGQGIVDRYASEGASVVIDYFGNADAANQMKAKIESNGGKAIAVQADISKVSESQKLVDAAWDAFGKADILVNNAGIEKGSDFVDVTEADYDMVLNVNLKGPFFTTQAFVRRLLAANLPGRVINMSSVHEDMVFPHFASYCASKGGLRMLMRDLAVELGPKNITVNNIAPGAIITPINKGLLDDKAKLDPLLRNIPLGRMGTVEDVAGLAAYLASDDAAYVTGSTFIIDGGLIRNYHEQ</sequence>
<dbReference type="PRINTS" id="PR00080">
    <property type="entry name" value="SDRFAMILY"/>
</dbReference>